<comment type="caution">
    <text evidence="9">The sequence shown here is derived from an EMBL/GenBank/DDBJ whole genome shotgun (WGS) entry which is preliminary data.</text>
</comment>
<dbReference type="NCBIfam" id="TIGR00613">
    <property type="entry name" value="reco"/>
    <property type="match status" value="1"/>
</dbReference>
<dbReference type="InterPro" id="IPR003717">
    <property type="entry name" value="RecO"/>
</dbReference>
<dbReference type="HAMAP" id="MF_00201">
    <property type="entry name" value="RecO"/>
    <property type="match status" value="1"/>
</dbReference>
<accession>A0A934UDZ7</accession>
<comment type="function">
    <text evidence="7">Involved in DNA repair and RecF pathway recombination.</text>
</comment>
<reference evidence="9 10" key="1">
    <citation type="journal article" date="2021" name="Int. J. Syst. Evol. Microbiol.">
        <title>Streptococcus vicugnae sp. nov., isolated from faeces of alpacas (Vicugna pacos) and cattle (Bos taurus), Streptococcus zalophi sp. nov., and Streptococcus pacificus sp. nov., isolated from respiratory tract of California sea lions (Zalophus californianus).</title>
        <authorList>
            <person name="Volokhov D.V."/>
            <person name="Zagorodnyaya T.A."/>
            <person name="Shen Z."/>
            <person name="Blom J."/>
            <person name="Furtak V.A."/>
            <person name="Eisenberg T."/>
            <person name="Fan P."/>
            <person name="Jeong K.C."/>
            <person name="Gao Y."/>
            <person name="Zhang S."/>
            <person name="Amselle M."/>
        </authorList>
    </citation>
    <scope>NUCLEOTIDE SEQUENCE [LARGE SCALE GENOMIC DNA]</scope>
    <source>
        <strain evidence="10">CSL7508-lung</strain>
    </source>
</reference>
<dbReference type="InterPro" id="IPR012340">
    <property type="entry name" value="NA-bd_OB-fold"/>
</dbReference>
<evidence type="ECO:0000256" key="7">
    <source>
        <dbReference type="HAMAP-Rule" id="MF_00201"/>
    </source>
</evidence>
<evidence type="ECO:0000256" key="6">
    <source>
        <dbReference type="ARBA" id="ARBA00033409"/>
    </source>
</evidence>
<comment type="similarity">
    <text evidence="1 7">Belongs to the RecO family.</text>
</comment>
<name>A0A934UDZ7_9STRE</name>
<dbReference type="RefSeq" id="WP_199568241.1">
    <property type="nucleotide sequence ID" value="NZ_JAENBP010000010.1"/>
</dbReference>
<dbReference type="Gene3D" id="2.40.50.140">
    <property type="entry name" value="Nucleic acid-binding proteins"/>
    <property type="match status" value="1"/>
</dbReference>
<evidence type="ECO:0000313" key="9">
    <source>
        <dbReference type="EMBL" id="MBJ8350327.1"/>
    </source>
</evidence>
<dbReference type="GO" id="GO:0006302">
    <property type="term" value="P:double-strand break repair"/>
    <property type="evidence" value="ECO:0007669"/>
    <property type="project" value="TreeGrafter"/>
</dbReference>
<proteinExistence type="inferred from homology"/>
<dbReference type="Proteomes" id="UP000644875">
    <property type="component" value="Unassembled WGS sequence"/>
</dbReference>
<gene>
    <name evidence="7 9" type="primary">recO</name>
    <name evidence="9" type="ORF">JHK64_06795</name>
</gene>
<dbReference type="PANTHER" id="PTHR33991">
    <property type="entry name" value="DNA REPAIR PROTEIN RECO"/>
    <property type="match status" value="1"/>
</dbReference>
<evidence type="ECO:0000256" key="1">
    <source>
        <dbReference type="ARBA" id="ARBA00007452"/>
    </source>
</evidence>
<evidence type="ECO:0000259" key="8">
    <source>
        <dbReference type="Pfam" id="PF11967"/>
    </source>
</evidence>
<organism evidence="9 10">
    <name type="scientific">Streptococcus zalophi</name>
    <dbReference type="NCBI Taxonomy" id="640031"/>
    <lineage>
        <taxon>Bacteria</taxon>
        <taxon>Bacillati</taxon>
        <taxon>Bacillota</taxon>
        <taxon>Bacilli</taxon>
        <taxon>Lactobacillales</taxon>
        <taxon>Streptococcaceae</taxon>
        <taxon>Streptococcus</taxon>
    </lineage>
</organism>
<dbReference type="GO" id="GO:0043590">
    <property type="term" value="C:bacterial nucleoid"/>
    <property type="evidence" value="ECO:0007669"/>
    <property type="project" value="TreeGrafter"/>
</dbReference>
<evidence type="ECO:0000256" key="4">
    <source>
        <dbReference type="ARBA" id="ARBA00023172"/>
    </source>
</evidence>
<evidence type="ECO:0000256" key="2">
    <source>
        <dbReference type="ARBA" id="ARBA00021310"/>
    </source>
</evidence>
<protein>
    <recommendedName>
        <fullName evidence="2 7">DNA repair protein RecO</fullName>
    </recommendedName>
    <alternativeName>
        <fullName evidence="6 7">Recombination protein O</fullName>
    </alternativeName>
</protein>
<dbReference type="InterPro" id="IPR042242">
    <property type="entry name" value="RecO_C"/>
</dbReference>
<dbReference type="Gene3D" id="1.20.1440.120">
    <property type="entry name" value="Recombination protein O, C-terminal domain"/>
    <property type="match status" value="1"/>
</dbReference>
<keyword evidence="4 7" id="KW-0233">DNA recombination</keyword>
<dbReference type="EMBL" id="JAENBP010000010">
    <property type="protein sequence ID" value="MBJ8350327.1"/>
    <property type="molecule type" value="Genomic_DNA"/>
</dbReference>
<feature type="domain" description="DNA replication/recombination mediator RecO N-terminal" evidence="8">
    <location>
        <begin position="1"/>
        <end position="76"/>
    </location>
</feature>
<dbReference type="PANTHER" id="PTHR33991:SF1">
    <property type="entry name" value="DNA REPAIR PROTEIN RECO"/>
    <property type="match status" value="1"/>
</dbReference>
<dbReference type="AlphaFoldDB" id="A0A934UDZ7"/>
<dbReference type="SUPFAM" id="SSF57863">
    <property type="entry name" value="ArfGap/RecO-like zinc finger"/>
    <property type="match status" value="1"/>
</dbReference>
<evidence type="ECO:0000313" key="10">
    <source>
        <dbReference type="Proteomes" id="UP000644875"/>
    </source>
</evidence>
<dbReference type="SUPFAM" id="SSF50249">
    <property type="entry name" value="Nucleic acid-binding proteins"/>
    <property type="match status" value="1"/>
</dbReference>
<evidence type="ECO:0000256" key="3">
    <source>
        <dbReference type="ARBA" id="ARBA00022763"/>
    </source>
</evidence>
<evidence type="ECO:0000256" key="5">
    <source>
        <dbReference type="ARBA" id="ARBA00023204"/>
    </source>
</evidence>
<keyword evidence="5 7" id="KW-0234">DNA repair</keyword>
<keyword evidence="3 7" id="KW-0227">DNA damage</keyword>
<dbReference type="Pfam" id="PF02565">
    <property type="entry name" value="RecO_C"/>
    <property type="match status" value="1"/>
</dbReference>
<dbReference type="InterPro" id="IPR022572">
    <property type="entry name" value="DNA_rep/recomb_RecO_N"/>
</dbReference>
<sequence>METKETKGLVLYNKDFREDDKLVKIFTESDGKRMFFVKRARKSKVTPVIQPLTMANFILKINETGLSYIEDYKEVEVFKQINTDIFKLAYASYIVALADSAISDAIPDPALFAFLSKTLTLINKGLDYDILTNIFEIQLLDHFGVSLNFNECLFCHRKNLPFDFSHRLSGLLCPDHYDKDPYRSHLNPNIPYLINQFQTIQFDELKTISVNESLKKELRLFIDALYDDYVGLKLKSKTFIDDLGKWGNIMKQD</sequence>
<dbReference type="Pfam" id="PF11967">
    <property type="entry name" value="RecO_N"/>
    <property type="match status" value="1"/>
</dbReference>
<dbReference type="InterPro" id="IPR037278">
    <property type="entry name" value="ARFGAP/RecO"/>
</dbReference>
<dbReference type="GO" id="GO:0006310">
    <property type="term" value="P:DNA recombination"/>
    <property type="evidence" value="ECO:0007669"/>
    <property type="project" value="UniProtKB-UniRule"/>
</dbReference>
<keyword evidence="10" id="KW-1185">Reference proteome</keyword>